<keyword evidence="3" id="KW-1185">Reference proteome</keyword>
<dbReference type="Gene3D" id="3.40.50.1820">
    <property type="entry name" value="alpha/beta hydrolase"/>
    <property type="match status" value="1"/>
</dbReference>
<dbReference type="RefSeq" id="WP_100511855.1">
    <property type="nucleotide sequence ID" value="NZ_PEBK01000001.1"/>
</dbReference>
<dbReference type="SUPFAM" id="SSF53474">
    <property type="entry name" value="alpha/beta-Hydrolases"/>
    <property type="match status" value="1"/>
</dbReference>
<dbReference type="InterPro" id="IPR029058">
    <property type="entry name" value="AB_hydrolase_fold"/>
</dbReference>
<name>A0A2M9HGT2_9BIFI</name>
<feature type="domain" description="GPI inositol-deacylase PGAP1-like alpha/beta" evidence="1">
    <location>
        <begin position="333"/>
        <end position="413"/>
    </location>
</feature>
<dbReference type="InterPro" id="IPR012908">
    <property type="entry name" value="PGAP1-ab_dom-like"/>
</dbReference>
<organism evidence="2 3">
    <name type="scientific">Bifidobacterium simiarum</name>
    <dbReference type="NCBI Taxonomy" id="2045441"/>
    <lineage>
        <taxon>Bacteria</taxon>
        <taxon>Bacillati</taxon>
        <taxon>Actinomycetota</taxon>
        <taxon>Actinomycetes</taxon>
        <taxon>Bifidobacteriales</taxon>
        <taxon>Bifidobacteriaceae</taxon>
        <taxon>Bifidobacterium</taxon>
    </lineage>
</organism>
<gene>
    <name evidence="2" type="ORF">CSQ87_00270</name>
</gene>
<accession>A0A2M9HGT2</accession>
<evidence type="ECO:0000313" key="2">
    <source>
        <dbReference type="EMBL" id="PJM76022.1"/>
    </source>
</evidence>
<dbReference type="AlphaFoldDB" id="A0A2M9HGT2"/>
<reference evidence="2 3" key="1">
    <citation type="submission" date="2017-10" db="EMBL/GenBank/DDBJ databases">
        <title>Draft genome sequences of strains TRE 1, TRE 9, TRE H and TRI 7, isolated from tamarins, belonging to four potential novel Bifidobacterium species.</title>
        <authorList>
            <person name="Mattarelli P."/>
            <person name="Modesto M."/>
            <person name="Puglisi E."/>
            <person name="Morelli L."/>
            <person name="Spezio C."/>
            <person name="Bonetti A."/>
            <person name="Sandri C."/>
        </authorList>
    </citation>
    <scope>NUCLEOTIDE SEQUENCE [LARGE SCALE GENOMIC DNA]</scope>
    <source>
        <strain evidence="3">TRI7</strain>
    </source>
</reference>
<dbReference type="GO" id="GO:0016788">
    <property type="term" value="F:hydrolase activity, acting on ester bonds"/>
    <property type="evidence" value="ECO:0007669"/>
    <property type="project" value="InterPro"/>
</dbReference>
<dbReference type="Pfam" id="PF07819">
    <property type="entry name" value="PGAP1"/>
    <property type="match status" value="1"/>
</dbReference>
<protein>
    <recommendedName>
        <fullName evidence="1">GPI inositol-deacylase PGAP1-like alpha/beta domain-containing protein</fullName>
    </recommendedName>
</protein>
<evidence type="ECO:0000259" key="1">
    <source>
        <dbReference type="Pfam" id="PF07819"/>
    </source>
</evidence>
<sequence length="525" mass="55162">MSGQTMSASGSAQAPAQASAQAHVQSRIYGGGTPTTVDLDRFSAAASTLNGAATALSRLSAEWRATTIRLQQLKTRAPFCPRLGGTPLSPTAGVGLASAGLAGAGPFAATVVHVSLDYPRVSAQIIARADEADRLAERLTSLADRIIRAYSLYSQAEHAAARILGETLQTVAVAKPEWAAAGLALLASGSVVAGSAKEGRFNPIYAITGTWWAQEGLLAGLGARMTGKTGRAGILRGVLATDEVNDAAGRISGVSAPANNLLFGDRLEVREIHPAKGIGGTATIADTLTNVHDMRLNKVDYGSIAIQQYRREDGKTAWMVTVPGTDGHLDSPFSWQTNVELMSSDARQRMAADSARMVDEAMRQAGIRPNDPVAIVGHSQGGIVAAVIASDRKQRYNVQHIVTAGSPVANHPVGGTWVTSVEMNDELVSNLDGSRNPVSPGWLTVRGTSQPMGSAAGTAVENTDGRKFITHDMNYMKAAWKDAQSLGSPALKSHEEHFGRTINGTLVSTRYYHGRISRTGPDSPP</sequence>
<dbReference type="Proteomes" id="UP000231451">
    <property type="component" value="Unassembled WGS sequence"/>
</dbReference>
<dbReference type="OrthoDB" id="5095936at2"/>
<dbReference type="EMBL" id="PEBK01000001">
    <property type="protein sequence ID" value="PJM76022.1"/>
    <property type="molecule type" value="Genomic_DNA"/>
</dbReference>
<evidence type="ECO:0000313" key="3">
    <source>
        <dbReference type="Proteomes" id="UP000231451"/>
    </source>
</evidence>
<comment type="caution">
    <text evidence="2">The sequence shown here is derived from an EMBL/GenBank/DDBJ whole genome shotgun (WGS) entry which is preliminary data.</text>
</comment>
<proteinExistence type="predicted"/>